<name>G5AEY1_PHYSP</name>
<gene>
    <name evidence="2" type="ORF">PHYSODRAFT_341970</name>
</gene>
<organism evidence="2 3">
    <name type="scientific">Phytophthora sojae (strain P6497)</name>
    <name type="common">Soybean stem and root rot agent</name>
    <name type="synonym">Phytophthora megasperma f. sp. glycines</name>
    <dbReference type="NCBI Taxonomy" id="1094619"/>
    <lineage>
        <taxon>Eukaryota</taxon>
        <taxon>Sar</taxon>
        <taxon>Stramenopiles</taxon>
        <taxon>Oomycota</taxon>
        <taxon>Peronosporomycetes</taxon>
        <taxon>Peronosporales</taxon>
        <taxon>Peronosporaceae</taxon>
        <taxon>Phytophthora</taxon>
    </lineage>
</organism>
<dbReference type="AlphaFoldDB" id="G5AEY1"/>
<dbReference type="Proteomes" id="UP000002640">
    <property type="component" value="Unassembled WGS sequence"/>
</dbReference>
<sequence>MHAPSTSYKLARLTDGEDPLRAVPDSLKLFPYSFASNLPTVSREVPAGATKYPATTVVQPLLRAYYGGCRVREVNTAFSSRTRASCRRTDGLMVHSPDDIPLCSRGDVCVHNYFNSLWDWLNYVAEDQPDRAGMVVNTFRNRYADRVAISVLPGMVVTTVVMQILLMVVYLAQITYYLVYNSDLYLLGLGTGTLTTESVVNLTSCFFAFSYSFVNLVKARSGDQQLDRRFRLTWEAMQPVIIAGVGAMLRSLQREPLQLILSQNAEMLRKYSTRGAKYCGLQDSCIIFKKKSVEDEDENHVVVPANVVIPSLSSVSALTDMAARTKTHQSRSDRASLREARSITIERQFNLLREELHRGDF</sequence>
<proteinExistence type="predicted"/>
<dbReference type="GeneID" id="20648189"/>
<feature type="transmembrane region" description="Helical" evidence="1">
    <location>
        <begin position="147"/>
        <end position="179"/>
    </location>
</feature>
<keyword evidence="1" id="KW-1133">Transmembrane helix</keyword>
<keyword evidence="3" id="KW-1185">Reference proteome</keyword>
<evidence type="ECO:0000256" key="1">
    <source>
        <dbReference type="SAM" id="Phobius"/>
    </source>
</evidence>
<evidence type="ECO:0000313" key="3">
    <source>
        <dbReference type="Proteomes" id="UP000002640"/>
    </source>
</evidence>
<evidence type="ECO:0000313" key="2">
    <source>
        <dbReference type="EMBL" id="EGZ05771.1"/>
    </source>
</evidence>
<accession>G5AEY1</accession>
<dbReference type="KEGG" id="psoj:PHYSODRAFT_341970"/>
<keyword evidence="1" id="KW-0472">Membrane</keyword>
<feature type="transmembrane region" description="Helical" evidence="1">
    <location>
        <begin position="199"/>
        <end position="219"/>
    </location>
</feature>
<dbReference type="RefSeq" id="XP_009538632.1">
    <property type="nucleotide sequence ID" value="XM_009540337.1"/>
</dbReference>
<dbReference type="SMR" id="G5AEY1"/>
<keyword evidence="1" id="KW-0812">Transmembrane</keyword>
<dbReference type="InParanoid" id="G5AEY1"/>
<protein>
    <submittedName>
        <fullName evidence="2">Uncharacterized protein</fullName>
    </submittedName>
</protein>
<reference evidence="2 3" key="1">
    <citation type="journal article" date="2006" name="Science">
        <title>Phytophthora genome sequences uncover evolutionary origins and mechanisms of pathogenesis.</title>
        <authorList>
            <person name="Tyler B.M."/>
            <person name="Tripathy S."/>
            <person name="Zhang X."/>
            <person name="Dehal P."/>
            <person name="Jiang R.H."/>
            <person name="Aerts A."/>
            <person name="Arredondo F.D."/>
            <person name="Baxter L."/>
            <person name="Bensasson D."/>
            <person name="Beynon J.L."/>
            <person name="Chapman J."/>
            <person name="Damasceno C.M."/>
            <person name="Dorrance A.E."/>
            <person name="Dou D."/>
            <person name="Dickerman A.W."/>
            <person name="Dubchak I.L."/>
            <person name="Garbelotto M."/>
            <person name="Gijzen M."/>
            <person name="Gordon S.G."/>
            <person name="Govers F."/>
            <person name="Grunwald N.J."/>
            <person name="Huang W."/>
            <person name="Ivors K.L."/>
            <person name="Jones R.W."/>
            <person name="Kamoun S."/>
            <person name="Krampis K."/>
            <person name="Lamour K.H."/>
            <person name="Lee M.K."/>
            <person name="McDonald W.H."/>
            <person name="Medina M."/>
            <person name="Meijer H.J."/>
            <person name="Nordberg E.K."/>
            <person name="Maclean D.J."/>
            <person name="Ospina-Giraldo M.D."/>
            <person name="Morris P.F."/>
            <person name="Phuntumart V."/>
            <person name="Putnam N.H."/>
            <person name="Rash S."/>
            <person name="Rose J.K."/>
            <person name="Sakihama Y."/>
            <person name="Salamov A.A."/>
            <person name="Savidor A."/>
            <person name="Scheuring C.F."/>
            <person name="Smith B.M."/>
            <person name="Sobral B.W."/>
            <person name="Terry A."/>
            <person name="Torto-Alalibo T.A."/>
            <person name="Win J."/>
            <person name="Xu Z."/>
            <person name="Zhang H."/>
            <person name="Grigoriev I.V."/>
            <person name="Rokhsar D.S."/>
            <person name="Boore J.L."/>
        </authorList>
    </citation>
    <scope>NUCLEOTIDE SEQUENCE [LARGE SCALE GENOMIC DNA]</scope>
    <source>
        <strain evidence="2 3">P6497</strain>
    </source>
</reference>
<dbReference type="EMBL" id="JH159165">
    <property type="protein sequence ID" value="EGZ05771.1"/>
    <property type="molecule type" value="Genomic_DNA"/>
</dbReference>